<sequence>MSARRSGWRNWMLSCCATAVDRHLTAATLAIKRITKEIFGRRLDGYNVFAACAWSTGDMLSELAMTSAGSKTADQTAPYRPAAPRARRVTTSTDKLN</sequence>
<organism evidence="2 3">
    <name type="scientific">Xanthomonas prunicola</name>
    <dbReference type="NCBI Taxonomy" id="2053930"/>
    <lineage>
        <taxon>Bacteria</taxon>
        <taxon>Pseudomonadati</taxon>
        <taxon>Pseudomonadota</taxon>
        <taxon>Gammaproteobacteria</taxon>
        <taxon>Lysobacterales</taxon>
        <taxon>Lysobacteraceae</taxon>
        <taxon>Xanthomonas</taxon>
    </lineage>
</organism>
<accession>A0A9Q9J7J7</accession>
<evidence type="ECO:0000313" key="3">
    <source>
        <dbReference type="Proteomes" id="UP001058381"/>
    </source>
</evidence>
<dbReference type="GeneID" id="75153298"/>
<name>A0A9Q9J7J7_9XANT</name>
<proteinExistence type="predicted"/>
<dbReference type="AlphaFoldDB" id="A0A9Q9J7J7"/>
<evidence type="ECO:0000256" key="1">
    <source>
        <dbReference type="SAM" id="MobiDB-lite"/>
    </source>
</evidence>
<feature type="region of interest" description="Disordered" evidence="1">
    <location>
        <begin position="70"/>
        <end position="97"/>
    </location>
</feature>
<dbReference type="EMBL" id="CP096142">
    <property type="protein sequence ID" value="UXA67713.1"/>
    <property type="molecule type" value="Genomic_DNA"/>
</dbReference>
<dbReference type="Proteomes" id="UP001058381">
    <property type="component" value="Chromosome"/>
</dbReference>
<evidence type="ECO:0000313" key="2">
    <source>
        <dbReference type="EMBL" id="UXA67713.1"/>
    </source>
</evidence>
<gene>
    <name evidence="2" type="ORF">M0D43_18055</name>
</gene>
<reference evidence="2" key="1">
    <citation type="submission" date="2022-04" db="EMBL/GenBank/DDBJ databases">
        <title>Xanthomonas prunicola pv. tritici, a pathogen causing a previously unreported foliar disease of wheat.</title>
        <authorList>
            <person name="Clavijo F."/>
            <person name="Curland R.D."/>
            <person name="Dill-Macky R."/>
            <person name="Pereyra S."/>
            <person name="Roman-Reyna V."/>
            <person name="Siri M.I."/>
        </authorList>
    </citation>
    <scope>NUCLEOTIDE SEQUENCE</scope>
    <source>
        <strain evidence="2">CIX249</strain>
    </source>
</reference>
<dbReference type="RefSeq" id="WP_260808317.1">
    <property type="nucleotide sequence ID" value="NZ_CP096138.1"/>
</dbReference>
<protein>
    <submittedName>
        <fullName evidence="2">Uncharacterized protein</fullName>
    </submittedName>
</protein>